<dbReference type="GO" id="GO:0015031">
    <property type="term" value="P:protein transport"/>
    <property type="evidence" value="ECO:0007669"/>
    <property type="project" value="UniProtKB-KW"/>
</dbReference>
<dbReference type="GO" id="GO:0007264">
    <property type="term" value="P:small GTPase-mediated signal transduction"/>
    <property type="evidence" value="ECO:0007669"/>
    <property type="project" value="InterPro"/>
</dbReference>
<feature type="non-terminal residue" evidence="4">
    <location>
        <position position="1"/>
    </location>
</feature>
<evidence type="ECO:0000256" key="2">
    <source>
        <dbReference type="ARBA" id="ARBA00022658"/>
    </source>
</evidence>
<evidence type="ECO:0000256" key="1">
    <source>
        <dbReference type="ARBA" id="ARBA00022448"/>
    </source>
</evidence>
<keyword evidence="1" id="KW-0813">Transport</keyword>
<organism evidence="4">
    <name type="scientific">Homalodisca liturata</name>
    <dbReference type="NCBI Taxonomy" id="320908"/>
    <lineage>
        <taxon>Eukaryota</taxon>
        <taxon>Metazoa</taxon>
        <taxon>Ecdysozoa</taxon>
        <taxon>Arthropoda</taxon>
        <taxon>Hexapoda</taxon>
        <taxon>Insecta</taxon>
        <taxon>Pterygota</taxon>
        <taxon>Neoptera</taxon>
        <taxon>Paraneoptera</taxon>
        <taxon>Hemiptera</taxon>
        <taxon>Auchenorrhyncha</taxon>
        <taxon>Membracoidea</taxon>
        <taxon>Cicadellidae</taxon>
        <taxon>Cicadellinae</taxon>
        <taxon>Proconiini</taxon>
        <taxon>Homalodisca</taxon>
    </lineage>
</organism>
<sequence>TVGSHPCNKPRCLVCNMCSTSKTFTSSSTQKSYSIFEDLTCESKNIVYQIQCKLCPKDYIGSTINSLRTSITVQRTMSGNNDLNSTVDVQSLIEEGKNKQTVFCIQCPSKILCKGVGHYKEIEFSLPNAGPKKIGSEGGVDKEVLKDYWQVDNIYDFENIGYSNTVDGHKYLICADCEVGPLGWQNLETKASYLAVARVKYGD</sequence>
<dbReference type="PROSITE" id="PS51796">
    <property type="entry name" value="MSS4"/>
    <property type="match status" value="1"/>
</dbReference>
<evidence type="ECO:0000256" key="3">
    <source>
        <dbReference type="ARBA" id="ARBA00022927"/>
    </source>
</evidence>
<dbReference type="InterPro" id="IPR011323">
    <property type="entry name" value="Mss4/transl-control_tumour"/>
</dbReference>
<dbReference type="Pfam" id="PF04421">
    <property type="entry name" value="Mss4"/>
    <property type="match status" value="1"/>
</dbReference>
<dbReference type="GO" id="GO:0005085">
    <property type="term" value="F:guanyl-nucleotide exchange factor activity"/>
    <property type="evidence" value="ECO:0007669"/>
    <property type="project" value="UniProtKB-KW"/>
</dbReference>
<dbReference type="InterPro" id="IPR007515">
    <property type="entry name" value="Mss4"/>
</dbReference>
<keyword evidence="2" id="KW-0344">Guanine-nucleotide releasing factor</keyword>
<dbReference type="GO" id="GO:0008270">
    <property type="term" value="F:zinc ion binding"/>
    <property type="evidence" value="ECO:0007669"/>
    <property type="project" value="TreeGrafter"/>
</dbReference>
<dbReference type="FunFam" id="2.170.150.10:FF:000005">
    <property type="entry name" value="Guanine nucleotide exchange factor MSS4"/>
    <property type="match status" value="1"/>
</dbReference>
<evidence type="ECO:0000313" key="4">
    <source>
        <dbReference type="EMBL" id="JAS85117.1"/>
    </source>
</evidence>
<dbReference type="AlphaFoldDB" id="A0A1B6IDY4"/>
<accession>A0A1B6IDY4</accession>
<dbReference type="SUPFAM" id="SSF51316">
    <property type="entry name" value="Mss4-like"/>
    <property type="match status" value="1"/>
</dbReference>
<dbReference type="Gene3D" id="2.170.150.10">
    <property type="entry name" value="Metal Binding Protein, Guanine Nucleotide Exchange Factor, Chain A"/>
    <property type="match status" value="1"/>
</dbReference>
<proteinExistence type="predicted"/>
<dbReference type="GO" id="GO:0016020">
    <property type="term" value="C:membrane"/>
    <property type="evidence" value="ECO:0007669"/>
    <property type="project" value="TreeGrafter"/>
</dbReference>
<name>A0A1B6IDY4_9HEMI</name>
<keyword evidence="3" id="KW-0653">Protein transport</keyword>
<dbReference type="EMBL" id="GECU01022589">
    <property type="protein sequence ID" value="JAS85117.1"/>
    <property type="molecule type" value="Transcribed_RNA"/>
</dbReference>
<gene>
    <name evidence="4" type="ORF">g.14465</name>
</gene>
<dbReference type="GO" id="GO:0006892">
    <property type="term" value="P:post-Golgi vesicle-mediated transport"/>
    <property type="evidence" value="ECO:0007669"/>
    <property type="project" value="TreeGrafter"/>
</dbReference>
<protein>
    <submittedName>
        <fullName evidence="4">Uncharacterized protein</fullName>
    </submittedName>
</protein>
<dbReference type="PANTHER" id="PTHR13276">
    <property type="entry name" value="GUANINE NUCLEOTIDE EXCHANGE FACTOR MSS4"/>
    <property type="match status" value="1"/>
</dbReference>
<dbReference type="PANTHER" id="PTHR13276:SF0">
    <property type="entry name" value="GUANINE NUCLEOTIDE EXCHANGE FACTOR MSS4"/>
    <property type="match status" value="1"/>
</dbReference>
<dbReference type="GO" id="GO:0005829">
    <property type="term" value="C:cytosol"/>
    <property type="evidence" value="ECO:0007669"/>
    <property type="project" value="TreeGrafter"/>
</dbReference>
<reference evidence="4" key="1">
    <citation type="submission" date="2015-11" db="EMBL/GenBank/DDBJ databases">
        <title>De novo transcriptome assembly of four potential Pierce s Disease insect vectors from Arizona vineyards.</title>
        <authorList>
            <person name="Tassone E.E."/>
        </authorList>
    </citation>
    <scope>NUCLEOTIDE SEQUENCE</scope>
</reference>
<dbReference type="InterPro" id="IPR011057">
    <property type="entry name" value="Mss4-like_sf"/>
</dbReference>